<feature type="transmembrane region" description="Helical" evidence="1">
    <location>
        <begin position="109"/>
        <end position="135"/>
    </location>
</feature>
<dbReference type="Proteomes" id="UP001197378">
    <property type="component" value="Unassembled WGS sequence"/>
</dbReference>
<feature type="transmembrane region" description="Helical" evidence="1">
    <location>
        <begin position="85"/>
        <end position="103"/>
    </location>
</feature>
<gene>
    <name evidence="2" type="ORF">HFQ13_08130</name>
</gene>
<dbReference type="SUPFAM" id="SSF56317">
    <property type="entry name" value="Carbon-nitrogen hydrolase"/>
    <property type="match status" value="1"/>
</dbReference>
<comment type="caution">
    <text evidence="2">The sequence shown here is derived from an EMBL/GenBank/DDBJ whole genome shotgun (WGS) entry which is preliminary data.</text>
</comment>
<reference evidence="2" key="1">
    <citation type="journal article" date="2021" name="ISME J.">
        <title>Genomic evolution of the class Acidithiobacillia: deep-branching Proteobacteria living in extreme acidic conditions.</title>
        <authorList>
            <person name="Moya-Beltran A."/>
            <person name="Beard S."/>
            <person name="Rojas-Villalobos C."/>
            <person name="Issotta F."/>
            <person name="Gallardo Y."/>
            <person name="Ulloa R."/>
            <person name="Giaveno A."/>
            <person name="Degli Esposti M."/>
            <person name="Johnson D.B."/>
            <person name="Quatrini R."/>
        </authorList>
    </citation>
    <scope>NUCLEOTIDE SEQUENCE</scope>
    <source>
        <strain evidence="2">VAN18-1</strain>
    </source>
</reference>
<evidence type="ECO:0000256" key="1">
    <source>
        <dbReference type="SAM" id="Phobius"/>
    </source>
</evidence>
<evidence type="ECO:0000313" key="3">
    <source>
        <dbReference type="Proteomes" id="UP001197378"/>
    </source>
</evidence>
<protein>
    <submittedName>
        <fullName evidence="2">Conjugal transfer protein TraB</fullName>
    </submittedName>
</protein>
<sequence length="380" mass="41528">MWPTHWVGPLLSLLFVGMVLLQHSRITRYLVALSYYAAGSVGLLRGVAVFFGAHAFWWEGAFLWLGSAALLSAGWAFADRPWKAVLVLLLDALLPPLGLFDWLSPLSAAGLLFPGMGLMGLLALGLLFLLIDAMWRHPVAARRGYRAWILGGLFAVSLIANEAVWTASEGAPSGWLGIDLQVGPASRSILTNQARHAAIIQDVLAPSRNRNIRVVLLPETLETEWAGNVWALQHAIPRGQIWLVGMSIPGAPGLLSDSIVALQAKGKPQTLFNSAFPVPVSMWHPWSRGTGYTVASNVGYTAGWWTAVRNIEGIRTWANICYDQLLPFVWIEGVIQNPQVILLTNNEWWAHGTGIPVIQANTAWVWTRLMGAPSLEAENA</sequence>
<feature type="transmembrane region" description="Helical" evidence="1">
    <location>
        <begin position="33"/>
        <end position="55"/>
    </location>
</feature>
<keyword evidence="1" id="KW-0472">Membrane</keyword>
<dbReference type="EMBL" id="JAAXYO010000107">
    <property type="protein sequence ID" value="MBU2788171.1"/>
    <property type="molecule type" value="Genomic_DNA"/>
</dbReference>
<organism evidence="2 3">
    <name type="scientific">Igneacidithiobacillus copahuensis</name>
    <dbReference type="NCBI Taxonomy" id="2724909"/>
    <lineage>
        <taxon>Bacteria</taxon>
        <taxon>Pseudomonadati</taxon>
        <taxon>Pseudomonadota</taxon>
        <taxon>Acidithiobacillia</taxon>
        <taxon>Acidithiobacillales</taxon>
        <taxon>Acidithiobacillaceae</taxon>
        <taxon>Igneacidithiobacillus</taxon>
    </lineage>
</organism>
<feature type="transmembrane region" description="Helical" evidence="1">
    <location>
        <begin position="61"/>
        <end position="78"/>
    </location>
</feature>
<feature type="transmembrane region" description="Helical" evidence="1">
    <location>
        <begin position="6"/>
        <end position="21"/>
    </location>
</feature>
<keyword evidence="1" id="KW-0812">Transmembrane</keyword>
<dbReference type="AlphaFoldDB" id="A0AAE2YQK6"/>
<dbReference type="InterPro" id="IPR036526">
    <property type="entry name" value="C-N_Hydrolase_sf"/>
</dbReference>
<evidence type="ECO:0000313" key="2">
    <source>
        <dbReference type="EMBL" id="MBU2788171.1"/>
    </source>
</evidence>
<proteinExistence type="predicted"/>
<keyword evidence="3" id="KW-1185">Reference proteome</keyword>
<accession>A0AAE2YQK6</accession>
<feature type="transmembrane region" description="Helical" evidence="1">
    <location>
        <begin position="147"/>
        <end position="165"/>
    </location>
</feature>
<name>A0AAE2YQK6_9PROT</name>
<keyword evidence="1" id="KW-1133">Transmembrane helix</keyword>